<keyword evidence="3" id="KW-0732">Signal</keyword>
<feature type="region of interest" description="Disordered" evidence="1">
    <location>
        <begin position="430"/>
        <end position="460"/>
    </location>
</feature>
<proteinExistence type="predicted"/>
<dbReference type="SUPFAM" id="SSF89372">
    <property type="entry name" value="Fucose-specific lectin"/>
    <property type="match status" value="1"/>
</dbReference>
<feature type="compositionally biased region" description="Low complexity" evidence="1">
    <location>
        <begin position="366"/>
        <end position="379"/>
    </location>
</feature>
<dbReference type="EMBL" id="JAGSXJ010000044">
    <property type="protein sequence ID" value="KAH6662898.1"/>
    <property type="molecule type" value="Genomic_DNA"/>
</dbReference>
<evidence type="ECO:0000313" key="4">
    <source>
        <dbReference type="EMBL" id="KAH6662898.1"/>
    </source>
</evidence>
<name>A0A9P8UYL0_9PEZI</name>
<feature type="signal peptide" evidence="3">
    <location>
        <begin position="1"/>
        <end position="24"/>
    </location>
</feature>
<dbReference type="OrthoDB" id="4827816at2759"/>
<sequence length="475" mass="52815">MAIIRKVDFFTLLSIIFFFSPAQASLAAWMTDVGIQFVIQDGASGSLAYSFSNGSALPGIFFEHPVELITDDLPKNNTNLSGVGWHNGNMTWAEIFYQDEQNHLVHSRYGCNNACASFDFQASTNLSTILPTQVKIHPLTTIDAVHLGADAGLRVYFHDEALDIHELVYQESRGWRHEGQLPGVVSSDVALRAAVTADREITVVSLKDEHTLQVQTLRPGLKWSTAILVHRNLDPHIPLWKPEPAQFALLAHSDGSMSLFYIGVDDKLHQIMSLSSDPGVWVLEPSRAADMWPPPHPANSKLAIASRLDSPAFRLYYRTEDNVLAEVAFNGTMWTPFDPIHGLDSMIPSPTRHGPHDDTSDEDEITGSSIPESSSSSETPEYKVDEEKAKHMEKIYMSIGVTIFSCCILISLFIVIKDGCRAEAVYRRRRREQELREQEPGVVPTDQDSAYMQTGGVNSSGANIEMETRARARSF</sequence>
<feature type="transmembrane region" description="Helical" evidence="2">
    <location>
        <begin position="395"/>
        <end position="416"/>
    </location>
</feature>
<feature type="chain" id="PRO_5040329173" evidence="3">
    <location>
        <begin position="25"/>
        <end position="475"/>
    </location>
</feature>
<feature type="compositionally biased region" description="Basic and acidic residues" evidence="1">
    <location>
        <begin position="430"/>
        <end position="439"/>
    </location>
</feature>
<evidence type="ECO:0000256" key="3">
    <source>
        <dbReference type="SAM" id="SignalP"/>
    </source>
</evidence>
<evidence type="ECO:0000256" key="1">
    <source>
        <dbReference type="SAM" id="MobiDB-lite"/>
    </source>
</evidence>
<evidence type="ECO:0000256" key="2">
    <source>
        <dbReference type="SAM" id="Phobius"/>
    </source>
</evidence>
<gene>
    <name evidence="4" type="ORF">F5X68DRAFT_237558</name>
</gene>
<accession>A0A9P8UYL0</accession>
<reference evidence="4" key="1">
    <citation type="journal article" date="2021" name="Nat. Commun.">
        <title>Genetic determinants of endophytism in the Arabidopsis root mycobiome.</title>
        <authorList>
            <person name="Mesny F."/>
            <person name="Miyauchi S."/>
            <person name="Thiergart T."/>
            <person name="Pickel B."/>
            <person name="Atanasova L."/>
            <person name="Karlsson M."/>
            <person name="Huettel B."/>
            <person name="Barry K.W."/>
            <person name="Haridas S."/>
            <person name="Chen C."/>
            <person name="Bauer D."/>
            <person name="Andreopoulos W."/>
            <person name="Pangilinan J."/>
            <person name="LaButti K."/>
            <person name="Riley R."/>
            <person name="Lipzen A."/>
            <person name="Clum A."/>
            <person name="Drula E."/>
            <person name="Henrissat B."/>
            <person name="Kohler A."/>
            <person name="Grigoriev I.V."/>
            <person name="Martin F.M."/>
            <person name="Hacquard S."/>
        </authorList>
    </citation>
    <scope>NUCLEOTIDE SEQUENCE</scope>
    <source>
        <strain evidence="4">MPI-SDFR-AT-0117</strain>
    </source>
</reference>
<dbReference type="Proteomes" id="UP000770015">
    <property type="component" value="Unassembled WGS sequence"/>
</dbReference>
<keyword evidence="2" id="KW-0472">Membrane</keyword>
<dbReference type="AlphaFoldDB" id="A0A9P8UYL0"/>
<keyword evidence="2" id="KW-0812">Transmembrane</keyword>
<protein>
    <submittedName>
        <fullName evidence="4">Uncharacterized protein</fullName>
    </submittedName>
</protein>
<feature type="region of interest" description="Disordered" evidence="1">
    <location>
        <begin position="345"/>
        <end position="385"/>
    </location>
</feature>
<evidence type="ECO:0000313" key="5">
    <source>
        <dbReference type="Proteomes" id="UP000770015"/>
    </source>
</evidence>
<comment type="caution">
    <text evidence="4">The sequence shown here is derived from an EMBL/GenBank/DDBJ whole genome shotgun (WGS) entry which is preliminary data.</text>
</comment>
<keyword evidence="2" id="KW-1133">Transmembrane helix</keyword>
<dbReference type="Gene3D" id="2.120.10.70">
    <property type="entry name" value="Fucose-specific lectin"/>
    <property type="match status" value="2"/>
</dbReference>
<keyword evidence="5" id="KW-1185">Reference proteome</keyword>
<organism evidence="4 5">
    <name type="scientific">Plectosphaerella plurivora</name>
    <dbReference type="NCBI Taxonomy" id="936078"/>
    <lineage>
        <taxon>Eukaryota</taxon>
        <taxon>Fungi</taxon>
        <taxon>Dikarya</taxon>
        <taxon>Ascomycota</taxon>
        <taxon>Pezizomycotina</taxon>
        <taxon>Sordariomycetes</taxon>
        <taxon>Hypocreomycetidae</taxon>
        <taxon>Glomerellales</taxon>
        <taxon>Plectosphaerellaceae</taxon>
        <taxon>Plectosphaerella</taxon>
    </lineage>
</organism>
<feature type="compositionally biased region" description="Polar residues" evidence="1">
    <location>
        <begin position="446"/>
        <end position="460"/>
    </location>
</feature>